<dbReference type="EMBL" id="AP021927">
    <property type="protein sequence ID" value="BBQ29331.1"/>
    <property type="molecule type" value="Genomic_DNA"/>
</dbReference>
<keyword evidence="2" id="KW-1003">Cell membrane</keyword>
<dbReference type="Proteomes" id="UP001161704">
    <property type="component" value="Unassembled WGS sequence"/>
</dbReference>
<reference evidence="10" key="3">
    <citation type="submission" date="2021-07" db="EMBL/GenBank/DDBJ databases">
        <title>Draft genome sequence of carbapenem-resistant Aeromonas spp. in Japan.</title>
        <authorList>
            <person name="Maehana S."/>
            <person name="Suzuki M."/>
            <person name="Kitasato H."/>
        </authorList>
    </citation>
    <scope>NUCLEOTIDE SEQUENCE</scope>
    <source>
        <strain evidence="9">KAM348</strain>
        <strain evidence="10">KAM351</strain>
    </source>
</reference>
<dbReference type="RefSeq" id="WP_010673301.1">
    <property type="nucleotide sequence ID" value="NZ_AP019195.1"/>
</dbReference>
<gene>
    <name evidence="7" type="ORF">C1C91_13265</name>
    <name evidence="9" type="ORF">KAM348_00060</name>
    <name evidence="10" type="ORF">KAM351_05410</name>
    <name evidence="12" type="ORF">N5I07_17145</name>
    <name evidence="11" type="ORF">N5I20_07400</name>
    <name evidence="13" type="ORF">OJY61_02600</name>
    <name evidence="14" type="ORF">P5S46_15525</name>
    <name evidence="8" type="ORF">WP2W18E01_09130</name>
</gene>
<dbReference type="EMBL" id="JAOCFT010000001">
    <property type="protein sequence ID" value="MDH1899255.1"/>
    <property type="molecule type" value="Genomic_DNA"/>
</dbReference>
<reference evidence="13" key="6">
    <citation type="submission" date="2023-04" db="EMBL/GenBank/DDBJ databases">
        <title>Whole Genome Sequence of Multi-drug resistant Aeromonas caviae as a gut pathogen in newborn.</title>
        <authorList>
            <person name="Jadhav S.V."/>
            <person name="Saroj S.D."/>
            <person name="Saha U.B."/>
            <person name="Sen S."/>
            <person name="Kher A."/>
        </authorList>
    </citation>
    <scope>NUCLEOTIDE SEQUENCE</scope>
    <source>
        <strain evidence="13">SVJ23</strain>
    </source>
</reference>
<evidence type="ECO:0000313" key="16">
    <source>
        <dbReference type="Proteomes" id="UP000886934"/>
    </source>
</evidence>
<dbReference type="EMBL" id="JAOCIZ010000022">
    <property type="protein sequence ID" value="MDH1504879.1"/>
    <property type="molecule type" value="Genomic_DNA"/>
</dbReference>
<accession>A0A2X4NKA2</accession>
<reference evidence="8 15" key="2">
    <citation type="submission" date="2019-12" db="EMBL/GenBank/DDBJ databases">
        <title>complete genome sequences of Aeromonas caviae str. WP2-W18-ESBL-01 isolated from wastewater treatment plant effluent.</title>
        <authorList>
            <person name="Sekizuka T."/>
            <person name="Itokawa K."/>
            <person name="Yatsu K."/>
            <person name="Inamine Y."/>
            <person name="Kuroda M."/>
        </authorList>
    </citation>
    <scope>NUCLEOTIDE SEQUENCE [LARGE SCALE GENOMIC DNA]</scope>
    <source>
        <strain evidence="8 15">WP2-W18-ESBL-01</strain>
    </source>
</reference>
<reference evidence="11" key="4">
    <citation type="submission" date="2022-09" db="EMBL/GenBank/DDBJ databases">
        <title>Intensive care unit water sources are persistently colonized with multi-drug resistant bacteria and are the site of extensive horizontal gene transfer of antibiotic resistance genes.</title>
        <authorList>
            <person name="Diorio-Toth L."/>
        </authorList>
    </citation>
    <scope>NUCLEOTIDE SEQUENCE</scope>
    <source>
        <strain evidence="11">GD03710</strain>
        <strain evidence="12">GD03796</strain>
    </source>
</reference>
<protein>
    <submittedName>
        <fullName evidence="7">Entericidin A/B family lipoprotein</fullName>
    </submittedName>
</protein>
<evidence type="ECO:0000313" key="15">
    <source>
        <dbReference type="Proteomes" id="UP000515756"/>
    </source>
</evidence>
<evidence type="ECO:0000313" key="9">
    <source>
        <dbReference type="EMBL" id="GJA52583.1"/>
    </source>
</evidence>
<evidence type="ECO:0000313" key="13">
    <source>
        <dbReference type="EMBL" id="UZC86857.1"/>
    </source>
</evidence>
<reference evidence="14" key="5">
    <citation type="submission" date="2023-03" db="EMBL/GenBank/DDBJ databases">
        <title>Aeromonas caviae strain AC1520.</title>
        <authorList>
            <person name="Xie T."/>
            <person name="Zhang Q."/>
            <person name="Deng J."/>
            <person name="Li X."/>
        </authorList>
    </citation>
    <scope>NUCLEOTIDE SEQUENCE</scope>
    <source>
        <strain evidence="14">AC1520</strain>
    </source>
</reference>
<dbReference type="EMBL" id="BPNL01000001">
    <property type="protein sequence ID" value="GJA52583.1"/>
    <property type="molecule type" value="Genomic_DNA"/>
</dbReference>
<keyword evidence="4" id="KW-0472">Membrane</keyword>
<dbReference type="Proteomes" id="UP001163285">
    <property type="component" value="Chromosome"/>
</dbReference>
<dbReference type="GeneID" id="92804226"/>
<evidence type="ECO:0000256" key="6">
    <source>
        <dbReference type="ARBA" id="ARBA00023288"/>
    </source>
</evidence>
<dbReference type="EMBL" id="CP025706">
    <property type="protein sequence ID" value="AXB07385.2"/>
    <property type="molecule type" value="Genomic_DNA"/>
</dbReference>
<keyword evidence="5" id="KW-0564">Palmitate</keyword>
<organism evidence="10 16">
    <name type="scientific">Aeromonas caviae</name>
    <name type="common">Aeromonas punctata</name>
    <dbReference type="NCBI Taxonomy" id="648"/>
    <lineage>
        <taxon>Bacteria</taxon>
        <taxon>Pseudomonadati</taxon>
        <taxon>Pseudomonadota</taxon>
        <taxon>Gammaproteobacteria</taxon>
        <taxon>Aeromonadales</taxon>
        <taxon>Aeromonadaceae</taxon>
        <taxon>Aeromonas</taxon>
    </lineage>
</organism>
<evidence type="ECO:0000313" key="8">
    <source>
        <dbReference type="EMBL" id="BBQ29331.1"/>
    </source>
</evidence>
<evidence type="ECO:0000313" key="12">
    <source>
        <dbReference type="EMBL" id="MDH1899255.1"/>
    </source>
</evidence>
<sequence>MKTNRMLLVLCTSLWLLGCNTIHGMGRDIEKAGEVIQGSAKLTDAPAAEGR</sequence>
<dbReference type="AlphaFoldDB" id="A0A2X4NKA2"/>
<evidence type="ECO:0000313" key="14">
    <source>
        <dbReference type="EMBL" id="WFF97059.1"/>
    </source>
</evidence>
<dbReference type="EMBL" id="CP110176">
    <property type="protein sequence ID" value="UZC86857.1"/>
    <property type="molecule type" value="Genomic_DNA"/>
</dbReference>
<evidence type="ECO:0000313" key="11">
    <source>
        <dbReference type="EMBL" id="MDH1504879.1"/>
    </source>
</evidence>
<evidence type="ECO:0000256" key="4">
    <source>
        <dbReference type="ARBA" id="ARBA00023136"/>
    </source>
</evidence>
<evidence type="ECO:0000256" key="3">
    <source>
        <dbReference type="ARBA" id="ARBA00022729"/>
    </source>
</evidence>
<dbReference type="Proteomes" id="UP001218423">
    <property type="component" value="Chromosome"/>
</dbReference>
<dbReference type="EMBL" id="CP120942">
    <property type="protein sequence ID" value="WFF97059.1"/>
    <property type="molecule type" value="Genomic_DNA"/>
</dbReference>
<dbReference type="GO" id="GO:0009636">
    <property type="term" value="P:response to toxic substance"/>
    <property type="evidence" value="ECO:0007669"/>
    <property type="project" value="InterPro"/>
</dbReference>
<dbReference type="Proteomes" id="UP001160758">
    <property type="component" value="Unassembled WGS sequence"/>
</dbReference>
<dbReference type="GO" id="GO:0016020">
    <property type="term" value="C:membrane"/>
    <property type="evidence" value="ECO:0007669"/>
    <property type="project" value="InterPro"/>
</dbReference>
<dbReference type="Proteomes" id="UP000515756">
    <property type="component" value="Chromosome"/>
</dbReference>
<evidence type="ECO:0000256" key="2">
    <source>
        <dbReference type="ARBA" id="ARBA00022475"/>
    </source>
</evidence>
<comment type="similarity">
    <text evidence="1">Belongs to the EcnA/EcnB lipoprotein family.</text>
</comment>
<evidence type="ECO:0000313" key="7">
    <source>
        <dbReference type="EMBL" id="AXB07385.2"/>
    </source>
</evidence>
<dbReference type="InterPro" id="IPR012556">
    <property type="entry name" value="Entericidin"/>
</dbReference>
<dbReference type="PROSITE" id="PS51257">
    <property type="entry name" value="PROKAR_LIPOPROTEIN"/>
    <property type="match status" value="1"/>
</dbReference>
<evidence type="ECO:0000313" key="10">
    <source>
        <dbReference type="EMBL" id="GJA61930.1"/>
    </source>
</evidence>
<dbReference type="Proteomes" id="UP000886934">
    <property type="component" value="Unassembled WGS sequence"/>
</dbReference>
<proteinExistence type="inferred from homology"/>
<dbReference type="OrthoDB" id="9181810at2"/>
<name>A0A2X4NKA2_AERCA</name>
<dbReference type="Proteomes" id="UP000887009">
    <property type="component" value="Unassembled WGS sequence"/>
</dbReference>
<dbReference type="EMBL" id="BPNN01000005">
    <property type="protein sequence ID" value="GJA61930.1"/>
    <property type="molecule type" value="Genomic_DNA"/>
</dbReference>
<evidence type="ECO:0000256" key="1">
    <source>
        <dbReference type="ARBA" id="ARBA00010296"/>
    </source>
</evidence>
<dbReference type="Proteomes" id="UP000266778">
    <property type="component" value="Chromosome"/>
</dbReference>
<evidence type="ECO:0000256" key="5">
    <source>
        <dbReference type="ARBA" id="ARBA00023139"/>
    </source>
</evidence>
<keyword evidence="6 7" id="KW-0449">Lipoprotein</keyword>
<reference evidence="7" key="1">
    <citation type="journal article" date="2019" name="J Environ">
        <title>Genetic characterization and potential molecular dissemination mechanism of tet (31) gene in Aeromonas caviae from an oxytetracycline wastewater treatment system.</title>
        <authorList>
            <person name="Shi Y."/>
            <person name="Tian Z."/>
            <person name="Leclercq S.O."/>
            <person name="Zhang H."/>
            <person name="Yang M."/>
            <person name="Zhang Y."/>
        </authorList>
    </citation>
    <scope>NUCLEOTIDE SEQUENCE</scope>
    <source>
        <strain evidence="7">T25-39</strain>
    </source>
</reference>
<dbReference type="Pfam" id="PF08085">
    <property type="entry name" value="Entericidin"/>
    <property type="match status" value="1"/>
</dbReference>
<keyword evidence="3" id="KW-0732">Signal</keyword>